<dbReference type="EMBL" id="SJPW01000002">
    <property type="protein sequence ID" value="TWU59401.1"/>
    <property type="molecule type" value="Genomic_DNA"/>
</dbReference>
<reference evidence="1 2" key="1">
    <citation type="submission" date="2019-02" db="EMBL/GenBank/DDBJ databases">
        <title>Deep-cultivation of Planctomycetes and their phenomic and genomic characterization uncovers novel biology.</title>
        <authorList>
            <person name="Wiegand S."/>
            <person name="Jogler M."/>
            <person name="Boedeker C."/>
            <person name="Pinto D."/>
            <person name="Vollmers J."/>
            <person name="Rivas-Marin E."/>
            <person name="Kohn T."/>
            <person name="Peeters S.H."/>
            <person name="Heuer A."/>
            <person name="Rast P."/>
            <person name="Oberbeckmann S."/>
            <person name="Bunk B."/>
            <person name="Jeske O."/>
            <person name="Meyerdierks A."/>
            <person name="Storesund J.E."/>
            <person name="Kallscheuer N."/>
            <person name="Luecker S."/>
            <person name="Lage O.M."/>
            <person name="Pohl T."/>
            <person name="Merkel B.J."/>
            <person name="Hornburger P."/>
            <person name="Mueller R.-W."/>
            <person name="Bruemmer F."/>
            <person name="Labrenz M."/>
            <person name="Spormann A.M."/>
            <person name="Op Den Camp H."/>
            <person name="Overmann J."/>
            <person name="Amann R."/>
            <person name="Jetten M.S.M."/>
            <person name="Mascher T."/>
            <person name="Medema M.H."/>
            <person name="Devos D.P."/>
            <person name="Kaster A.-K."/>
            <person name="Ovreas L."/>
            <person name="Rohde M."/>
            <person name="Galperin M.Y."/>
            <person name="Jogler C."/>
        </authorList>
    </citation>
    <scope>NUCLEOTIDE SEQUENCE [LARGE SCALE GENOMIC DNA]</scope>
    <source>
        <strain evidence="1 2">Poly51</strain>
    </source>
</reference>
<sequence length="35" mass="3895">MQAELRKGLSVRPFVPFTVVMSDGTHITIKHPETA</sequence>
<dbReference type="AlphaFoldDB" id="A0A5C6FIC1"/>
<keyword evidence="2" id="KW-1185">Reference proteome</keyword>
<proteinExistence type="predicted"/>
<comment type="caution">
    <text evidence="1">The sequence shown here is derived from an EMBL/GenBank/DDBJ whole genome shotgun (WGS) entry which is preliminary data.</text>
</comment>
<gene>
    <name evidence="1" type="ORF">Poly51_21890</name>
</gene>
<evidence type="ECO:0000313" key="1">
    <source>
        <dbReference type="EMBL" id="TWU59401.1"/>
    </source>
</evidence>
<organism evidence="1 2">
    <name type="scientific">Rubripirellula tenax</name>
    <dbReference type="NCBI Taxonomy" id="2528015"/>
    <lineage>
        <taxon>Bacteria</taxon>
        <taxon>Pseudomonadati</taxon>
        <taxon>Planctomycetota</taxon>
        <taxon>Planctomycetia</taxon>
        <taxon>Pirellulales</taxon>
        <taxon>Pirellulaceae</taxon>
        <taxon>Rubripirellula</taxon>
    </lineage>
</organism>
<accession>A0A5C6FIC1</accession>
<protein>
    <submittedName>
        <fullName evidence="1">Uncharacterized protein</fullName>
    </submittedName>
</protein>
<dbReference type="Proteomes" id="UP000318288">
    <property type="component" value="Unassembled WGS sequence"/>
</dbReference>
<name>A0A5C6FIC1_9BACT</name>
<evidence type="ECO:0000313" key="2">
    <source>
        <dbReference type="Proteomes" id="UP000318288"/>
    </source>
</evidence>